<name>A0A2G9GSR7_9LAMI</name>
<organism evidence="2 3">
    <name type="scientific">Handroanthus impetiginosus</name>
    <dbReference type="NCBI Taxonomy" id="429701"/>
    <lineage>
        <taxon>Eukaryota</taxon>
        <taxon>Viridiplantae</taxon>
        <taxon>Streptophyta</taxon>
        <taxon>Embryophyta</taxon>
        <taxon>Tracheophyta</taxon>
        <taxon>Spermatophyta</taxon>
        <taxon>Magnoliopsida</taxon>
        <taxon>eudicotyledons</taxon>
        <taxon>Gunneridae</taxon>
        <taxon>Pentapetalae</taxon>
        <taxon>asterids</taxon>
        <taxon>lamiids</taxon>
        <taxon>Lamiales</taxon>
        <taxon>Bignoniaceae</taxon>
        <taxon>Crescentiina</taxon>
        <taxon>Tabebuia alliance</taxon>
        <taxon>Handroanthus</taxon>
    </lineage>
</organism>
<evidence type="ECO:0000256" key="1">
    <source>
        <dbReference type="SAM" id="Phobius"/>
    </source>
</evidence>
<dbReference type="Proteomes" id="UP000231279">
    <property type="component" value="Unassembled WGS sequence"/>
</dbReference>
<dbReference type="AlphaFoldDB" id="A0A2G9GSR7"/>
<accession>A0A2G9GSR7</accession>
<keyword evidence="1" id="KW-0812">Transmembrane</keyword>
<dbReference type="STRING" id="429701.A0A2G9GSR7"/>
<protein>
    <submittedName>
        <fullName evidence="2">Glutathione transferase</fullName>
        <ecNumber evidence="2">2.5.1.18</ecNumber>
    </submittedName>
</protein>
<reference evidence="3" key="1">
    <citation type="journal article" date="2018" name="Gigascience">
        <title>Genome assembly of the Pink Ipe (Handroanthus impetiginosus, Bignoniaceae), a highly valued, ecologically keystone Neotropical timber forest tree.</title>
        <authorList>
            <person name="Silva-Junior O.B."/>
            <person name="Grattapaglia D."/>
            <person name="Novaes E."/>
            <person name="Collevatti R.G."/>
        </authorList>
    </citation>
    <scope>NUCLEOTIDE SEQUENCE [LARGE SCALE GENOMIC DNA]</scope>
    <source>
        <strain evidence="3">cv. UFG-1</strain>
    </source>
</reference>
<dbReference type="Gene3D" id="1.20.1050.10">
    <property type="match status" value="1"/>
</dbReference>
<dbReference type="OrthoDB" id="4951845at2759"/>
<dbReference type="EMBL" id="NKXS01003866">
    <property type="protein sequence ID" value="PIN08262.1"/>
    <property type="molecule type" value="Genomic_DNA"/>
</dbReference>
<dbReference type="InterPro" id="IPR036282">
    <property type="entry name" value="Glutathione-S-Trfase_C_sf"/>
</dbReference>
<keyword evidence="1" id="KW-1133">Transmembrane helix</keyword>
<keyword evidence="3" id="KW-1185">Reference proteome</keyword>
<keyword evidence="1" id="KW-0472">Membrane</keyword>
<evidence type="ECO:0000313" key="3">
    <source>
        <dbReference type="Proteomes" id="UP000231279"/>
    </source>
</evidence>
<proteinExistence type="predicted"/>
<dbReference type="EC" id="2.5.1.18" evidence="2"/>
<dbReference type="SUPFAM" id="SSF47616">
    <property type="entry name" value="GST C-terminal domain-like"/>
    <property type="match status" value="1"/>
</dbReference>
<evidence type="ECO:0000313" key="2">
    <source>
        <dbReference type="EMBL" id="PIN08262.1"/>
    </source>
</evidence>
<sequence length="86" mass="9766">MKSRATNSFGRDSIGLVDIVGNFVGYWFGIIAVLLGLKIVTEDKFSNFLKWINEYNNCSFVKENLPPKDKLTMHLEARLEALIVSE</sequence>
<feature type="transmembrane region" description="Helical" evidence="1">
    <location>
        <begin position="20"/>
        <end position="40"/>
    </location>
</feature>
<comment type="caution">
    <text evidence="2">The sequence shown here is derived from an EMBL/GenBank/DDBJ whole genome shotgun (WGS) entry which is preliminary data.</text>
</comment>
<dbReference type="GO" id="GO:0004364">
    <property type="term" value="F:glutathione transferase activity"/>
    <property type="evidence" value="ECO:0007669"/>
    <property type="project" value="UniProtKB-EC"/>
</dbReference>
<gene>
    <name evidence="2" type="ORF">CDL12_19155</name>
</gene>
<keyword evidence="2" id="KW-0808">Transferase</keyword>